<evidence type="ECO:0000313" key="3">
    <source>
        <dbReference type="Proteomes" id="UP000298653"/>
    </source>
</evidence>
<dbReference type="EMBL" id="CP040058">
    <property type="protein sequence ID" value="QCP35943.1"/>
    <property type="molecule type" value="Genomic_DNA"/>
</dbReference>
<dbReference type="KEGG" id="arf:AR1Y2_2489"/>
<dbReference type="AlphaFoldDB" id="A0A4P8IIW6"/>
<gene>
    <name evidence="2" type="ORF">AR1Y2_2489</name>
</gene>
<evidence type="ECO:0000313" key="2">
    <source>
        <dbReference type="EMBL" id="QCP35943.1"/>
    </source>
</evidence>
<proteinExistence type="predicted"/>
<accession>A0A4P8IIW6</accession>
<sequence>MDKKHFFRILGVASVSIFLWLFLSLARYRQKEKWAKKIVGEWRLKYRPPDNDSSGTL</sequence>
<dbReference type="RefSeq" id="WP_175403642.1">
    <property type="nucleotide sequence ID" value="NZ_CP040058.1"/>
</dbReference>
<protein>
    <submittedName>
        <fullName evidence="2">Uncharacterized protein</fullName>
    </submittedName>
</protein>
<name>A0A4P8IIW6_9FIRM</name>
<keyword evidence="1" id="KW-0472">Membrane</keyword>
<feature type="transmembrane region" description="Helical" evidence="1">
    <location>
        <begin position="6"/>
        <end position="26"/>
    </location>
</feature>
<organism evidence="2 3">
    <name type="scientific">Anaerostipes rhamnosivorans</name>
    <dbReference type="NCBI Taxonomy" id="1229621"/>
    <lineage>
        <taxon>Bacteria</taxon>
        <taxon>Bacillati</taxon>
        <taxon>Bacillota</taxon>
        <taxon>Clostridia</taxon>
        <taxon>Lachnospirales</taxon>
        <taxon>Lachnospiraceae</taxon>
        <taxon>Anaerostipes</taxon>
    </lineage>
</organism>
<keyword evidence="3" id="KW-1185">Reference proteome</keyword>
<keyword evidence="1" id="KW-0812">Transmembrane</keyword>
<reference evidence="2 3" key="1">
    <citation type="submission" date="2019-05" db="EMBL/GenBank/DDBJ databases">
        <title>Complete genome sequencing of Anaerostipes rhamnosivorans.</title>
        <authorList>
            <person name="Bui T.P.N."/>
            <person name="de Vos W.M."/>
        </authorList>
    </citation>
    <scope>NUCLEOTIDE SEQUENCE [LARGE SCALE GENOMIC DNA]</scope>
    <source>
        <strain evidence="2 3">1y2</strain>
    </source>
</reference>
<keyword evidence="1" id="KW-1133">Transmembrane helix</keyword>
<evidence type="ECO:0000256" key="1">
    <source>
        <dbReference type="SAM" id="Phobius"/>
    </source>
</evidence>
<dbReference type="Proteomes" id="UP000298653">
    <property type="component" value="Chromosome"/>
</dbReference>